<dbReference type="EMBL" id="LR796795">
    <property type="protein sequence ID" value="CAB4166733.1"/>
    <property type="molecule type" value="Genomic_DNA"/>
</dbReference>
<organism evidence="2">
    <name type="scientific">uncultured Caudovirales phage</name>
    <dbReference type="NCBI Taxonomy" id="2100421"/>
    <lineage>
        <taxon>Viruses</taxon>
        <taxon>Duplodnaviria</taxon>
        <taxon>Heunggongvirae</taxon>
        <taxon>Uroviricota</taxon>
        <taxon>Caudoviricetes</taxon>
        <taxon>Peduoviridae</taxon>
        <taxon>Maltschvirus</taxon>
        <taxon>Maltschvirus maltsch</taxon>
    </lineage>
</organism>
<sequence>MDQLEQGVIAEAAVQPDLSVPQPVPQSQQEQLVPVSALQAERRERQQLQENLKLLQDHVSLLQANQAQVKPQEEFQNLSDNDVLTVGEAKKFIQNFSKQQNMAVEELKMSQNYPDYNEVVRKYIPEVLKNDPDLKDVIMNAPNPYRAAYYIAKRSDAYLQDKSAQARSPQAQQAIQNLQKPGNLAAVGQGVTGTAGMSYKQMSDKDFAELANKNMGYV</sequence>
<protein>
    <submittedName>
        <fullName evidence="2">Uncharacterized protein</fullName>
    </submittedName>
</protein>
<evidence type="ECO:0000313" key="2">
    <source>
        <dbReference type="EMBL" id="CAB4166733.1"/>
    </source>
</evidence>
<accession>A0A6J5P5G2</accession>
<gene>
    <name evidence="2" type="ORF">UFOVP844_48</name>
</gene>
<reference evidence="2" key="1">
    <citation type="submission" date="2020-04" db="EMBL/GenBank/DDBJ databases">
        <authorList>
            <person name="Chiriac C."/>
            <person name="Salcher M."/>
            <person name="Ghai R."/>
            <person name="Kavagutti S V."/>
        </authorList>
    </citation>
    <scope>NUCLEOTIDE SEQUENCE</scope>
</reference>
<keyword evidence="1" id="KW-0175">Coiled coil</keyword>
<name>A0A6J5P5G2_9CAUD</name>
<feature type="coiled-coil region" evidence="1">
    <location>
        <begin position="38"/>
        <end position="65"/>
    </location>
</feature>
<evidence type="ECO:0000256" key="1">
    <source>
        <dbReference type="SAM" id="Coils"/>
    </source>
</evidence>
<proteinExistence type="predicted"/>